<proteinExistence type="predicted"/>
<dbReference type="AlphaFoldDB" id="A0AA37MCR6"/>
<protein>
    <submittedName>
        <fullName evidence="2">Uncharacterized protein</fullName>
    </submittedName>
</protein>
<dbReference type="EMBL" id="BPQM01000134">
    <property type="protein sequence ID" value="GJD81347.1"/>
    <property type="molecule type" value="Genomic_DNA"/>
</dbReference>
<keyword evidence="3" id="KW-1185">Reference proteome</keyword>
<evidence type="ECO:0000313" key="3">
    <source>
        <dbReference type="Proteomes" id="UP001055108"/>
    </source>
</evidence>
<reference evidence="2" key="1">
    <citation type="journal article" date="2016" name="Front. Microbiol.">
        <title>Genome Sequence of the Piezophilic, Mesophilic Sulfate-Reducing Bacterium Desulfovibrio indicus J2T.</title>
        <authorList>
            <person name="Cao J."/>
            <person name="Maignien L."/>
            <person name="Shao Z."/>
            <person name="Alain K."/>
            <person name="Jebbar M."/>
        </authorList>
    </citation>
    <scope>NUCLEOTIDE SEQUENCE</scope>
    <source>
        <strain evidence="2">NBRC 103626</strain>
    </source>
</reference>
<feature type="region of interest" description="Disordered" evidence="1">
    <location>
        <begin position="1"/>
        <end position="31"/>
    </location>
</feature>
<reference evidence="2" key="2">
    <citation type="submission" date="2021-08" db="EMBL/GenBank/DDBJ databases">
        <authorList>
            <person name="Tani A."/>
            <person name="Ola A."/>
            <person name="Ogura Y."/>
            <person name="Katsura K."/>
            <person name="Hayashi T."/>
        </authorList>
    </citation>
    <scope>NUCLEOTIDE SEQUENCE</scope>
    <source>
        <strain evidence="2">NBRC 103626</strain>
    </source>
</reference>
<gene>
    <name evidence="2" type="ORF">NBEOAGPD_4593</name>
</gene>
<name>A0AA37MCR6_9HYPH</name>
<evidence type="ECO:0000256" key="1">
    <source>
        <dbReference type="SAM" id="MobiDB-lite"/>
    </source>
</evidence>
<comment type="caution">
    <text evidence="2">The sequence shown here is derived from an EMBL/GenBank/DDBJ whole genome shotgun (WGS) entry which is preliminary data.</text>
</comment>
<dbReference type="RefSeq" id="WP_238306582.1">
    <property type="nucleotide sequence ID" value="NZ_BPQM01000134.1"/>
</dbReference>
<accession>A0AA37MCR6</accession>
<sequence length="71" mass="7996">MQLSTYLAPPPTPLRAANEAVPGPEPLRDARPDAAVLPFRPLARRHRRLAETHERRGEILLFLGVRYSRAS</sequence>
<dbReference type="Proteomes" id="UP001055108">
    <property type="component" value="Unassembled WGS sequence"/>
</dbReference>
<organism evidence="2 3">
    <name type="scientific">Methylobacterium gregans</name>
    <dbReference type="NCBI Taxonomy" id="374424"/>
    <lineage>
        <taxon>Bacteria</taxon>
        <taxon>Pseudomonadati</taxon>
        <taxon>Pseudomonadota</taxon>
        <taxon>Alphaproteobacteria</taxon>
        <taxon>Hyphomicrobiales</taxon>
        <taxon>Methylobacteriaceae</taxon>
        <taxon>Methylobacterium</taxon>
    </lineage>
</organism>
<evidence type="ECO:0000313" key="2">
    <source>
        <dbReference type="EMBL" id="GJD81347.1"/>
    </source>
</evidence>